<name>A0ABM3QSA0_SPIOL</name>
<reference evidence="5 6" key="2">
    <citation type="submission" date="2025-05" db="UniProtKB">
        <authorList>
            <consortium name="RefSeq"/>
        </authorList>
    </citation>
    <scope>IDENTIFICATION</scope>
    <source>
        <tissue evidence="5 6">Leaf</tissue>
    </source>
</reference>
<dbReference type="InterPro" id="IPR005174">
    <property type="entry name" value="KIB1-4_b-propeller"/>
</dbReference>
<dbReference type="RefSeq" id="XP_056686252.1">
    <property type="nucleotide sequence ID" value="XM_056830274.1"/>
</dbReference>
<protein>
    <recommendedName>
        <fullName evidence="3">KIB1-4 beta-propeller domain-containing protein</fullName>
    </recommendedName>
</protein>
<sequence length="442" mass="49501">METESEVLWVDLSCDSARKFDDIVNFGGIFYALDTQGKLYQIAVDKFTIFKALDFLTLPACGPPEEECRRRLVRSSTTGKLFLVRKMIQKLYVYELFNVNSSLYQWVKVQSFGDDKQVLFVSKNYCFLASAAEFPGCELSNCIVFSRDAFPRRSKSGGWKSKVLTRFEEEPQVYRLGSNDCFKPVSAFPINLWSPPLWISSDHTPAVSLPQPHRGHIGSKDMPPSVSSSEEGAPQQSLTQNRSAPSPEFRTNTHSVSRAYITSITQSSRSENSTVKFEGLDIRSTLLPTLQSLWFKHGNLVENSTISNGDIIARALESLATAVLILEENSARALSDSQADYLSSTLSDLRCMQFKVDWLGPYVEKAIELHKSKPLMMPLMDTLDTLGHCKTRVAERISKLLEELAQLDKMDDELEEDMANVSKMIPFSGNVDLDKPLGAGLS</sequence>
<feature type="coiled-coil region" evidence="1">
    <location>
        <begin position="390"/>
        <end position="424"/>
    </location>
</feature>
<dbReference type="Pfam" id="PF03478">
    <property type="entry name" value="Beta-prop_KIB1-4"/>
    <property type="match status" value="1"/>
</dbReference>
<dbReference type="PANTHER" id="PTHR47123">
    <property type="entry name" value="F-BOX PROTEIN SKIP23"/>
    <property type="match status" value="1"/>
</dbReference>
<evidence type="ECO:0000313" key="4">
    <source>
        <dbReference type="Proteomes" id="UP000813463"/>
    </source>
</evidence>
<feature type="region of interest" description="Disordered" evidence="2">
    <location>
        <begin position="209"/>
        <end position="252"/>
    </location>
</feature>
<dbReference type="InterPro" id="IPR007942">
    <property type="entry name" value="PLipase-like"/>
</dbReference>
<evidence type="ECO:0000313" key="6">
    <source>
        <dbReference type="RefSeq" id="XP_056686251.1"/>
    </source>
</evidence>
<evidence type="ECO:0000256" key="2">
    <source>
        <dbReference type="SAM" id="MobiDB-lite"/>
    </source>
</evidence>
<keyword evidence="1" id="KW-0175">Coiled coil</keyword>
<evidence type="ECO:0000313" key="7">
    <source>
        <dbReference type="RefSeq" id="XP_056686252.1"/>
    </source>
</evidence>
<dbReference type="RefSeq" id="XP_056686251.1">
    <property type="nucleotide sequence ID" value="XM_056830273.1"/>
</dbReference>
<evidence type="ECO:0000259" key="3">
    <source>
        <dbReference type="Pfam" id="PF03478"/>
    </source>
</evidence>
<dbReference type="PANTHER" id="PTHR47123:SF6">
    <property type="entry name" value="F-BOX PROTEIN SKIP23-LIKE ISOFORM X1"/>
    <property type="match status" value="1"/>
</dbReference>
<dbReference type="InterPro" id="IPR051304">
    <property type="entry name" value="SCF_F-box_domain"/>
</dbReference>
<evidence type="ECO:0000313" key="5">
    <source>
        <dbReference type="RefSeq" id="XP_056686250.1"/>
    </source>
</evidence>
<feature type="domain" description="KIB1-4 beta-propeller" evidence="3">
    <location>
        <begin position="9"/>
        <end position="153"/>
    </location>
</feature>
<accession>A0ABM3QSA0</accession>
<reference evidence="4" key="1">
    <citation type="journal article" date="2021" name="Nat. Commun.">
        <title>Genomic analyses provide insights into spinach domestication and the genetic basis of agronomic traits.</title>
        <authorList>
            <person name="Cai X."/>
            <person name="Sun X."/>
            <person name="Xu C."/>
            <person name="Sun H."/>
            <person name="Wang X."/>
            <person name="Ge C."/>
            <person name="Zhang Z."/>
            <person name="Wang Q."/>
            <person name="Fei Z."/>
            <person name="Jiao C."/>
            <person name="Wang Q."/>
        </authorList>
    </citation>
    <scope>NUCLEOTIDE SEQUENCE [LARGE SCALE GENOMIC DNA]</scope>
    <source>
        <strain evidence="4">cv. Varoflay</strain>
    </source>
</reference>
<organism evidence="4 7">
    <name type="scientific">Spinacia oleracea</name>
    <name type="common">Spinach</name>
    <dbReference type="NCBI Taxonomy" id="3562"/>
    <lineage>
        <taxon>Eukaryota</taxon>
        <taxon>Viridiplantae</taxon>
        <taxon>Streptophyta</taxon>
        <taxon>Embryophyta</taxon>
        <taxon>Tracheophyta</taxon>
        <taxon>Spermatophyta</taxon>
        <taxon>Magnoliopsida</taxon>
        <taxon>eudicotyledons</taxon>
        <taxon>Gunneridae</taxon>
        <taxon>Pentapetalae</taxon>
        <taxon>Caryophyllales</taxon>
        <taxon>Chenopodiaceae</taxon>
        <taxon>Chenopodioideae</taxon>
        <taxon>Anserineae</taxon>
        <taxon>Spinacia</taxon>
    </lineage>
</organism>
<dbReference type="RefSeq" id="XP_056686250.1">
    <property type="nucleotide sequence ID" value="XM_056830272.1"/>
</dbReference>
<keyword evidence="4" id="KW-1185">Reference proteome</keyword>
<dbReference type="GeneID" id="110780263"/>
<proteinExistence type="predicted"/>
<evidence type="ECO:0000256" key="1">
    <source>
        <dbReference type="SAM" id="Coils"/>
    </source>
</evidence>
<feature type="compositionally biased region" description="Polar residues" evidence="2">
    <location>
        <begin position="225"/>
        <end position="252"/>
    </location>
</feature>
<dbReference type="Pfam" id="PF05278">
    <property type="entry name" value="PEARLI-4"/>
    <property type="match status" value="1"/>
</dbReference>
<dbReference type="Proteomes" id="UP000813463">
    <property type="component" value="Chromosome 5"/>
</dbReference>
<gene>
    <name evidence="5 6 7" type="primary">LOC110780263</name>
</gene>